<reference evidence="1" key="1">
    <citation type="submission" date="2020-05" db="EMBL/GenBank/DDBJ databases">
        <authorList>
            <person name="Chiriac C."/>
            <person name="Salcher M."/>
            <person name="Ghai R."/>
            <person name="Kavagutti S V."/>
        </authorList>
    </citation>
    <scope>NUCLEOTIDE SEQUENCE</scope>
</reference>
<name>A0A6J6ND58_9ZZZZ</name>
<sequence length="68" mass="7564">MLVDDPPCLLEVHLYEPSECWCRLELVPDAGTCTVSLTVVSVGDKPAPLLDDVRDVWVRHLNMPGAFE</sequence>
<dbReference type="AlphaFoldDB" id="A0A6J6ND58"/>
<accession>A0A6J6ND58</accession>
<dbReference type="EMBL" id="CAEZXM010000050">
    <property type="protein sequence ID" value="CAB4684162.1"/>
    <property type="molecule type" value="Genomic_DNA"/>
</dbReference>
<evidence type="ECO:0000313" key="1">
    <source>
        <dbReference type="EMBL" id="CAB4684162.1"/>
    </source>
</evidence>
<gene>
    <name evidence="1" type="ORF">UFOPK2366_00393</name>
</gene>
<proteinExistence type="predicted"/>
<protein>
    <submittedName>
        <fullName evidence="1">Unannotated protein</fullName>
    </submittedName>
</protein>
<organism evidence="1">
    <name type="scientific">freshwater metagenome</name>
    <dbReference type="NCBI Taxonomy" id="449393"/>
    <lineage>
        <taxon>unclassified sequences</taxon>
        <taxon>metagenomes</taxon>
        <taxon>ecological metagenomes</taxon>
    </lineage>
</organism>